<gene>
    <name evidence="2" type="ORF">A8F95_07060</name>
</gene>
<dbReference type="SUPFAM" id="SSF142913">
    <property type="entry name" value="YktB/PF0168-like"/>
    <property type="match status" value="1"/>
</dbReference>
<dbReference type="Gene3D" id="3.30.930.20">
    <property type="entry name" value="Protein of unknown function DUF1054"/>
    <property type="match status" value="1"/>
</dbReference>
<evidence type="ECO:0000313" key="3">
    <source>
        <dbReference type="Proteomes" id="UP000092578"/>
    </source>
</evidence>
<proteinExistence type="inferred from homology"/>
<sequence>MNFNGFTQADFDVFRIDGLDERMTALKALIRPKLEFLGDHFAGELSVLAGNEMFPHVAKHARRTVNPPNDTWVAFADNKRGYKKHPHFQIGLWESHLFIWYAVIDEAPNKAVIGSFLEKKIPYLRKNIPSEFLWSDDHRKPEATKMKDLSDEQLLHLFQRLQSVKKSEILCGVHLPREKAIQLNGPDLVTFIYDAFVKLIPLYKLS</sequence>
<comment type="similarity">
    <text evidence="1">Belongs to the UPF0637 family.</text>
</comment>
<organism evidence="2 3">
    <name type="scientific">Pseudobacillus wudalianchiensis</name>
    <dbReference type="NCBI Taxonomy" id="1743143"/>
    <lineage>
        <taxon>Bacteria</taxon>
        <taxon>Bacillati</taxon>
        <taxon>Bacillota</taxon>
        <taxon>Bacilli</taxon>
        <taxon>Bacillales</taxon>
        <taxon>Bacillaceae</taxon>
        <taxon>Pseudobacillus</taxon>
    </lineage>
</organism>
<comment type="caution">
    <text evidence="2">The sequence shown here is derived from an EMBL/GenBank/DDBJ whole genome shotgun (WGS) entry which is preliminary data.</text>
</comment>
<dbReference type="RefSeq" id="WP_065410490.1">
    <property type="nucleotide sequence ID" value="NZ_MAYT01000023.1"/>
</dbReference>
<dbReference type="PIRSF" id="PIRSF021332">
    <property type="entry name" value="DUF1054"/>
    <property type="match status" value="1"/>
</dbReference>
<dbReference type="InterPro" id="IPR009403">
    <property type="entry name" value="UPF0637"/>
</dbReference>
<name>A0A1B9ATB7_9BACI</name>
<dbReference type="Pfam" id="PF06335">
    <property type="entry name" value="DUF1054"/>
    <property type="match status" value="1"/>
</dbReference>
<keyword evidence="3" id="KW-1185">Reference proteome</keyword>
<dbReference type="AlphaFoldDB" id="A0A1B9ATB7"/>
<evidence type="ECO:0000256" key="1">
    <source>
        <dbReference type="HAMAP-Rule" id="MF_01851"/>
    </source>
</evidence>
<dbReference type="InterPro" id="IPR053707">
    <property type="entry name" value="UPF0637_domain_sf"/>
</dbReference>
<evidence type="ECO:0000313" key="2">
    <source>
        <dbReference type="EMBL" id="OCA87029.1"/>
    </source>
</evidence>
<accession>A0A1B9ATB7</accession>
<dbReference type="EMBL" id="MAYT01000023">
    <property type="protein sequence ID" value="OCA87029.1"/>
    <property type="molecule type" value="Genomic_DNA"/>
</dbReference>
<dbReference type="HAMAP" id="MF_01851">
    <property type="entry name" value="UPF0637"/>
    <property type="match status" value="1"/>
</dbReference>
<reference evidence="3" key="1">
    <citation type="submission" date="2016-05" db="EMBL/GenBank/DDBJ databases">
        <authorList>
            <person name="Liu B."/>
            <person name="Wang J."/>
            <person name="Zhu Y."/>
            <person name="Liu G."/>
            <person name="Chen Q."/>
            <person name="Chen Z."/>
            <person name="Lan J."/>
            <person name="Che J."/>
            <person name="Ge C."/>
            <person name="Shi H."/>
            <person name="Pan Z."/>
            <person name="Liu X."/>
        </authorList>
    </citation>
    <scope>NUCLEOTIDE SEQUENCE [LARGE SCALE GENOMIC DNA]</scope>
    <source>
        <strain evidence="3">FJAT-27215</strain>
    </source>
</reference>
<protein>
    <recommendedName>
        <fullName evidence="1">UPF0637 protein A8F95_07060</fullName>
    </recommendedName>
</protein>
<dbReference type="Proteomes" id="UP000092578">
    <property type="component" value="Unassembled WGS sequence"/>
</dbReference>